<dbReference type="EMBL" id="KV419403">
    <property type="protein sequence ID" value="KZS94953.1"/>
    <property type="molecule type" value="Genomic_DNA"/>
</dbReference>
<gene>
    <name evidence="3" type="ORF">SISNIDRAFT_453121</name>
</gene>
<keyword evidence="2" id="KW-1133">Transmembrane helix</keyword>
<sequence length="66" mass="6892">MVPDDAGDCPSIFRKAEPSAGPSVGMKSPEAARPEKSSYALLSVASMSGWLIYLAAIAPRSRGLLL</sequence>
<feature type="transmembrane region" description="Helical" evidence="2">
    <location>
        <begin position="39"/>
        <end position="58"/>
    </location>
</feature>
<feature type="region of interest" description="Disordered" evidence="1">
    <location>
        <begin position="1"/>
        <end position="33"/>
    </location>
</feature>
<evidence type="ECO:0000313" key="3">
    <source>
        <dbReference type="EMBL" id="KZS94953.1"/>
    </source>
</evidence>
<keyword evidence="2" id="KW-0812">Transmembrane</keyword>
<dbReference type="Proteomes" id="UP000076722">
    <property type="component" value="Unassembled WGS sequence"/>
</dbReference>
<reference evidence="3 4" key="1">
    <citation type="journal article" date="2016" name="Mol. Biol. Evol.">
        <title>Comparative Genomics of Early-Diverging Mushroom-Forming Fungi Provides Insights into the Origins of Lignocellulose Decay Capabilities.</title>
        <authorList>
            <person name="Nagy L.G."/>
            <person name="Riley R."/>
            <person name="Tritt A."/>
            <person name="Adam C."/>
            <person name="Daum C."/>
            <person name="Floudas D."/>
            <person name="Sun H."/>
            <person name="Yadav J.S."/>
            <person name="Pangilinan J."/>
            <person name="Larsson K.H."/>
            <person name="Matsuura K."/>
            <person name="Barry K."/>
            <person name="Labutti K."/>
            <person name="Kuo R."/>
            <person name="Ohm R.A."/>
            <person name="Bhattacharya S.S."/>
            <person name="Shirouzu T."/>
            <person name="Yoshinaga Y."/>
            <person name="Martin F.M."/>
            <person name="Grigoriev I.V."/>
            <person name="Hibbett D.S."/>
        </authorList>
    </citation>
    <scope>NUCLEOTIDE SEQUENCE [LARGE SCALE GENOMIC DNA]</scope>
    <source>
        <strain evidence="3 4">HHB9708</strain>
    </source>
</reference>
<protein>
    <submittedName>
        <fullName evidence="3">Uncharacterized protein</fullName>
    </submittedName>
</protein>
<proteinExistence type="predicted"/>
<evidence type="ECO:0000256" key="1">
    <source>
        <dbReference type="SAM" id="MobiDB-lite"/>
    </source>
</evidence>
<keyword evidence="4" id="KW-1185">Reference proteome</keyword>
<organism evidence="3 4">
    <name type="scientific">Sistotremastrum niveocremeum HHB9708</name>
    <dbReference type="NCBI Taxonomy" id="1314777"/>
    <lineage>
        <taxon>Eukaryota</taxon>
        <taxon>Fungi</taxon>
        <taxon>Dikarya</taxon>
        <taxon>Basidiomycota</taxon>
        <taxon>Agaricomycotina</taxon>
        <taxon>Agaricomycetes</taxon>
        <taxon>Sistotremastrales</taxon>
        <taxon>Sistotremastraceae</taxon>
        <taxon>Sertulicium</taxon>
        <taxon>Sertulicium niveocremeum</taxon>
    </lineage>
</organism>
<evidence type="ECO:0000256" key="2">
    <source>
        <dbReference type="SAM" id="Phobius"/>
    </source>
</evidence>
<evidence type="ECO:0000313" key="4">
    <source>
        <dbReference type="Proteomes" id="UP000076722"/>
    </source>
</evidence>
<accession>A0A164WD89</accession>
<keyword evidence="2" id="KW-0472">Membrane</keyword>
<dbReference type="AlphaFoldDB" id="A0A164WD89"/>
<name>A0A164WD89_9AGAM</name>